<reference evidence="1 2" key="1">
    <citation type="submission" date="2021-08" db="EMBL/GenBank/DDBJ databases">
        <title>Thermococcus onnuriiensis IOH2.</title>
        <authorList>
            <person name="Park Y.-J."/>
        </authorList>
    </citation>
    <scope>NUCLEOTIDE SEQUENCE [LARGE SCALE GENOMIC DNA]</scope>
    <source>
        <strain evidence="1 2">IOH2</strain>
    </source>
</reference>
<dbReference type="GeneID" id="72777794"/>
<keyword evidence="2" id="KW-1185">Reference proteome</keyword>
<organism evidence="1 2">
    <name type="scientific">Thermococcus argininiproducens</name>
    <dbReference type="NCBI Taxonomy" id="2866384"/>
    <lineage>
        <taxon>Archaea</taxon>
        <taxon>Methanobacteriati</taxon>
        <taxon>Methanobacteriota</taxon>
        <taxon>Thermococci</taxon>
        <taxon>Thermococcales</taxon>
        <taxon>Thermococcaceae</taxon>
        <taxon>Thermococcus</taxon>
    </lineage>
</organism>
<protein>
    <recommendedName>
        <fullName evidence="3">KaiC-like domain-containing protein</fullName>
    </recommendedName>
</protein>
<name>A0A9E7M7T4_9EURY</name>
<evidence type="ECO:0000313" key="2">
    <source>
        <dbReference type="Proteomes" id="UP001056425"/>
    </source>
</evidence>
<proteinExistence type="predicted"/>
<sequence>MPQEFEIVKELFKGQVLSGSIITIIYDAYSSAWMLGFAILKKEIENGFGVISNYNVPLQELCRAARQVDLDIEGELKRDKLVIIDIFGSKYDVKYKRKNIFYIDSVSPELINPKIDIIYESYVLPMAGKERIIRLVNTLDGTALMFGEMETLKLLNQTIAQRSKQMPDSVLILPINKDVVSKRFIGWIAGISDYVIVASTQLNENLEEKVYLVKSPEEGFTSTVYHLWITEEKSPGRLKAKKIGDGKPKRV</sequence>
<gene>
    <name evidence="1" type="ORF">K1720_05570</name>
</gene>
<dbReference type="Proteomes" id="UP001056425">
    <property type="component" value="Chromosome"/>
</dbReference>
<dbReference type="KEGG" id="thei:K1720_05570"/>
<accession>A0A9E7M7T4</accession>
<dbReference type="Gene3D" id="3.40.50.300">
    <property type="entry name" value="P-loop containing nucleotide triphosphate hydrolases"/>
    <property type="match status" value="1"/>
</dbReference>
<evidence type="ECO:0000313" key="1">
    <source>
        <dbReference type="EMBL" id="USG99024.1"/>
    </source>
</evidence>
<evidence type="ECO:0008006" key="3">
    <source>
        <dbReference type="Google" id="ProtNLM"/>
    </source>
</evidence>
<dbReference type="EMBL" id="CP080572">
    <property type="protein sequence ID" value="USG99024.1"/>
    <property type="molecule type" value="Genomic_DNA"/>
</dbReference>
<dbReference type="AlphaFoldDB" id="A0A9E7M7T4"/>
<dbReference type="InterPro" id="IPR027417">
    <property type="entry name" value="P-loop_NTPase"/>
</dbReference>
<dbReference type="RefSeq" id="WP_251947354.1">
    <property type="nucleotide sequence ID" value="NZ_CP080572.1"/>
</dbReference>